<proteinExistence type="inferred from homology"/>
<evidence type="ECO:0000256" key="3">
    <source>
        <dbReference type="ARBA" id="ARBA00022475"/>
    </source>
</evidence>
<keyword evidence="7" id="KW-0175">Coiled coil</keyword>
<dbReference type="PANTHER" id="PTHR34582:SF7">
    <property type="entry name" value="UPF0702 TRANSMEMBRANE PROTEIN YDFS"/>
    <property type="match status" value="1"/>
</dbReference>
<dbReference type="PANTHER" id="PTHR34582">
    <property type="entry name" value="UPF0702 TRANSMEMBRANE PROTEIN YCAP"/>
    <property type="match status" value="1"/>
</dbReference>
<dbReference type="Gene3D" id="3.30.240.20">
    <property type="entry name" value="bsu07140 like domains"/>
    <property type="match status" value="2"/>
</dbReference>
<dbReference type="InterPro" id="IPR023090">
    <property type="entry name" value="UPF0702_alpha/beta_dom_sf"/>
</dbReference>
<protein>
    <submittedName>
        <fullName evidence="10">DUF421 domain-containing protein</fullName>
    </submittedName>
</protein>
<keyword evidence="5 8" id="KW-1133">Transmembrane helix</keyword>
<gene>
    <name evidence="10" type="ORF">KKP3000_003234</name>
</gene>
<accession>A0ABV5AC58</accession>
<evidence type="ECO:0000313" key="11">
    <source>
        <dbReference type="Proteomes" id="UP001579974"/>
    </source>
</evidence>
<comment type="similarity">
    <text evidence="2">Belongs to the UPF0702 family.</text>
</comment>
<feature type="transmembrane region" description="Helical" evidence="8">
    <location>
        <begin position="12"/>
        <end position="44"/>
    </location>
</feature>
<dbReference type="EMBL" id="JBDXSU010000004">
    <property type="protein sequence ID" value="MFB5189844.1"/>
    <property type="molecule type" value="Genomic_DNA"/>
</dbReference>
<feature type="domain" description="YetF C-terminal" evidence="9">
    <location>
        <begin position="75"/>
        <end position="207"/>
    </location>
</feature>
<evidence type="ECO:0000256" key="2">
    <source>
        <dbReference type="ARBA" id="ARBA00006448"/>
    </source>
</evidence>
<dbReference type="InterPro" id="IPR007353">
    <property type="entry name" value="DUF421"/>
</dbReference>
<dbReference type="InterPro" id="IPR012452">
    <property type="entry name" value="DUF1657"/>
</dbReference>
<keyword evidence="6 8" id="KW-0472">Membrane</keyword>
<evidence type="ECO:0000256" key="4">
    <source>
        <dbReference type="ARBA" id="ARBA00022692"/>
    </source>
</evidence>
<dbReference type="Pfam" id="PF07870">
    <property type="entry name" value="DUF1657"/>
    <property type="match status" value="1"/>
</dbReference>
<feature type="transmembrane region" description="Helical" evidence="8">
    <location>
        <begin position="56"/>
        <end position="74"/>
    </location>
</feature>
<reference evidence="10 11" key="1">
    <citation type="journal article" date="2024" name="Int. J. Mol. Sci.">
        <title>Exploration of Alicyclobacillus spp. Genome in Search of Antibiotic Resistance.</title>
        <authorList>
            <person name="Bucka-Kolendo J."/>
            <person name="Kiousi D.E."/>
            <person name="Dekowska A."/>
            <person name="Mikolajczuk-Szczyrba A."/>
            <person name="Karadedos D.M."/>
            <person name="Michael P."/>
            <person name="Galanis A."/>
            <person name="Sokolowska B."/>
        </authorList>
    </citation>
    <scope>NUCLEOTIDE SEQUENCE [LARGE SCALE GENOMIC DNA]</scope>
    <source>
        <strain evidence="10 11">KKP 3000</strain>
    </source>
</reference>
<name>A0ABV5AC58_9BACL</name>
<evidence type="ECO:0000256" key="5">
    <source>
        <dbReference type="ARBA" id="ARBA00022989"/>
    </source>
</evidence>
<evidence type="ECO:0000256" key="8">
    <source>
        <dbReference type="SAM" id="Phobius"/>
    </source>
</evidence>
<evidence type="ECO:0000313" key="10">
    <source>
        <dbReference type="EMBL" id="MFB5189844.1"/>
    </source>
</evidence>
<dbReference type="Pfam" id="PF04239">
    <property type="entry name" value="DUF421"/>
    <property type="match status" value="1"/>
</dbReference>
<evidence type="ECO:0000259" key="9">
    <source>
        <dbReference type="Pfam" id="PF04239"/>
    </source>
</evidence>
<sequence length="291" mass="32125">MPIYIEIIVRSAISFLLLLAICRLIGISFKVVLPVGIAVIGVMFSFDRSIRVVDGLVAIITWGAFTVIYGLLTIKFERAQTILNGNATVLIENGNIIGKNLMKVRMTTNELLALLREKDAFKLADVEFAALETDGQVSVMKQSDVVPVTPKVAGITVQKEKPPKVVMKEGKPVKKTLSEEGYSELQLFSEAEKQGATCQDDVFLAQLDGSQNLYVDLKVDAAKKTPDDPSNQSKLLLLSSLKKLQADLEAHALNTENVQAKSSYENQANEMQQIIEQVQRQLRKESQYGPD</sequence>
<comment type="subcellular location">
    <subcellularLocation>
        <location evidence="1">Cell membrane</location>
        <topology evidence="1">Multi-pass membrane protein</topology>
    </subcellularLocation>
</comment>
<feature type="coiled-coil region" evidence="7">
    <location>
        <begin position="241"/>
        <end position="288"/>
    </location>
</feature>
<comment type="caution">
    <text evidence="10">The sequence shown here is derived from an EMBL/GenBank/DDBJ whole genome shotgun (WGS) entry which is preliminary data.</text>
</comment>
<evidence type="ECO:0000256" key="7">
    <source>
        <dbReference type="SAM" id="Coils"/>
    </source>
</evidence>
<organism evidence="10 11">
    <name type="scientific">Alicyclobacillus fastidiosus</name>
    <dbReference type="NCBI Taxonomy" id="392011"/>
    <lineage>
        <taxon>Bacteria</taxon>
        <taxon>Bacillati</taxon>
        <taxon>Bacillota</taxon>
        <taxon>Bacilli</taxon>
        <taxon>Bacillales</taxon>
        <taxon>Alicyclobacillaceae</taxon>
        <taxon>Alicyclobacillus</taxon>
    </lineage>
</organism>
<keyword evidence="3" id="KW-1003">Cell membrane</keyword>
<dbReference type="RefSeq" id="WP_275476343.1">
    <property type="nucleotide sequence ID" value="NZ_CP162940.1"/>
</dbReference>
<dbReference type="Proteomes" id="UP001579974">
    <property type="component" value="Unassembled WGS sequence"/>
</dbReference>
<evidence type="ECO:0000256" key="6">
    <source>
        <dbReference type="ARBA" id="ARBA00023136"/>
    </source>
</evidence>
<evidence type="ECO:0000256" key="1">
    <source>
        <dbReference type="ARBA" id="ARBA00004651"/>
    </source>
</evidence>
<keyword evidence="11" id="KW-1185">Reference proteome</keyword>
<keyword evidence="4 8" id="KW-0812">Transmembrane</keyword>